<dbReference type="RefSeq" id="WP_169456728.1">
    <property type="nucleotide sequence ID" value="NZ_CP051774.1"/>
</dbReference>
<proteinExistence type="predicted"/>
<dbReference type="EMBL" id="CP051774">
    <property type="protein sequence ID" value="QJE98269.1"/>
    <property type="molecule type" value="Genomic_DNA"/>
</dbReference>
<accession>A0A858RPJ6</accession>
<name>A0A858RPJ6_9BACT</name>
<dbReference type="InterPro" id="IPR018130">
    <property type="entry name" value="Ribosomal_uS2_CS"/>
</dbReference>
<organism evidence="1 2">
    <name type="scientific">Luteolibacter luteus</name>
    <dbReference type="NCBI Taxonomy" id="2728835"/>
    <lineage>
        <taxon>Bacteria</taxon>
        <taxon>Pseudomonadati</taxon>
        <taxon>Verrucomicrobiota</taxon>
        <taxon>Verrucomicrobiia</taxon>
        <taxon>Verrucomicrobiales</taxon>
        <taxon>Verrucomicrobiaceae</taxon>
        <taxon>Luteolibacter</taxon>
    </lineage>
</organism>
<dbReference type="GO" id="GO:0003735">
    <property type="term" value="F:structural constituent of ribosome"/>
    <property type="evidence" value="ECO:0007669"/>
    <property type="project" value="InterPro"/>
</dbReference>
<reference evidence="1 2" key="1">
    <citation type="submission" date="2020-04" db="EMBL/GenBank/DDBJ databases">
        <title>Luteolibacter sp. G-1-1-1 isolated from soil.</title>
        <authorList>
            <person name="Dahal R.H."/>
        </authorList>
    </citation>
    <scope>NUCLEOTIDE SEQUENCE [LARGE SCALE GENOMIC DNA]</scope>
    <source>
        <strain evidence="1 2">G-1-1-1</strain>
    </source>
</reference>
<dbReference type="GO" id="GO:0005840">
    <property type="term" value="C:ribosome"/>
    <property type="evidence" value="ECO:0007669"/>
    <property type="project" value="InterPro"/>
</dbReference>
<keyword evidence="2" id="KW-1185">Reference proteome</keyword>
<dbReference type="PROSITE" id="PS00962">
    <property type="entry name" value="RIBOSOMAL_S2_1"/>
    <property type="match status" value="1"/>
</dbReference>
<dbReference type="AlphaFoldDB" id="A0A858RPJ6"/>
<evidence type="ECO:0000313" key="2">
    <source>
        <dbReference type="Proteomes" id="UP000501812"/>
    </source>
</evidence>
<dbReference type="KEGG" id="luo:HHL09_21620"/>
<dbReference type="Proteomes" id="UP000501812">
    <property type="component" value="Chromosome"/>
</dbReference>
<sequence>MKRTVRWLWAVVLIASGAYTAAYLLESELHLGMISGQRIDHRLFGSASHLDLFRPLSVIEGHLRSIWGIEFYAAVKSEQNAWLPPPLEP</sequence>
<protein>
    <submittedName>
        <fullName evidence="1">Uncharacterized protein</fullName>
    </submittedName>
</protein>
<gene>
    <name evidence="1" type="ORF">HHL09_21620</name>
</gene>
<dbReference type="GO" id="GO:0006412">
    <property type="term" value="P:translation"/>
    <property type="evidence" value="ECO:0007669"/>
    <property type="project" value="InterPro"/>
</dbReference>
<evidence type="ECO:0000313" key="1">
    <source>
        <dbReference type="EMBL" id="QJE98269.1"/>
    </source>
</evidence>